<dbReference type="InterPro" id="IPR003594">
    <property type="entry name" value="HATPase_dom"/>
</dbReference>
<feature type="domain" description="PAS" evidence="7">
    <location>
        <begin position="20"/>
        <end position="90"/>
    </location>
</feature>
<name>A0ABT0INK7_9HYPH</name>
<dbReference type="EMBL" id="JALPRY010000007">
    <property type="protein sequence ID" value="MCK8779456.1"/>
    <property type="molecule type" value="Genomic_DNA"/>
</dbReference>
<dbReference type="InterPro" id="IPR036890">
    <property type="entry name" value="HATPase_C_sf"/>
</dbReference>
<proteinExistence type="predicted"/>
<keyword evidence="3 4" id="KW-0597">Phosphoprotein</keyword>
<dbReference type="Gene3D" id="1.10.287.130">
    <property type="match status" value="1"/>
</dbReference>
<dbReference type="PROSITE" id="PS50109">
    <property type="entry name" value="HIS_KIN"/>
    <property type="match status" value="1"/>
</dbReference>
<evidence type="ECO:0000256" key="3">
    <source>
        <dbReference type="ARBA" id="ARBA00022553"/>
    </source>
</evidence>
<dbReference type="PRINTS" id="PR00344">
    <property type="entry name" value="BCTRLSENSOR"/>
</dbReference>
<dbReference type="InterPro" id="IPR011006">
    <property type="entry name" value="CheY-like_superfamily"/>
</dbReference>
<dbReference type="SMART" id="SM00387">
    <property type="entry name" value="HATPase_c"/>
    <property type="match status" value="1"/>
</dbReference>
<comment type="caution">
    <text evidence="9">The sequence shown here is derived from an EMBL/GenBank/DDBJ whole genome shotgun (WGS) entry which is preliminary data.</text>
</comment>
<dbReference type="NCBIfam" id="TIGR00229">
    <property type="entry name" value="sensory_box"/>
    <property type="match status" value="1"/>
</dbReference>
<dbReference type="InterPro" id="IPR001610">
    <property type="entry name" value="PAC"/>
</dbReference>
<protein>
    <recommendedName>
        <fullName evidence="2">histidine kinase</fullName>
        <ecNumber evidence="2">2.7.13.3</ecNumber>
    </recommendedName>
</protein>
<dbReference type="SUPFAM" id="SSF55874">
    <property type="entry name" value="ATPase domain of HSP90 chaperone/DNA topoisomerase II/histidine kinase"/>
    <property type="match status" value="1"/>
</dbReference>
<dbReference type="Pfam" id="PF00512">
    <property type="entry name" value="HisKA"/>
    <property type="match status" value="1"/>
</dbReference>
<dbReference type="SMART" id="SM00086">
    <property type="entry name" value="PAC"/>
    <property type="match status" value="1"/>
</dbReference>
<dbReference type="CDD" id="cd00130">
    <property type="entry name" value="PAS"/>
    <property type="match status" value="1"/>
</dbReference>
<reference evidence="9 10" key="1">
    <citation type="submission" date="2022-04" db="EMBL/GenBank/DDBJ databases">
        <title>Rhizobium coralii sp. nov., isolated from coral Turbinaria peltata.</title>
        <authorList>
            <person name="Sun H."/>
        </authorList>
    </citation>
    <scope>NUCLEOTIDE SEQUENCE [LARGE SCALE GENOMIC DNA]</scope>
    <source>
        <strain evidence="9 10">NTR19</strain>
    </source>
</reference>
<dbReference type="InterPro" id="IPR035965">
    <property type="entry name" value="PAS-like_dom_sf"/>
</dbReference>
<comment type="catalytic activity">
    <reaction evidence="1">
        <text>ATP + protein L-histidine = ADP + protein N-phospho-L-histidine.</text>
        <dbReference type="EC" id="2.7.13.3"/>
    </reaction>
</comment>
<dbReference type="SUPFAM" id="SSF47384">
    <property type="entry name" value="Homodimeric domain of signal transducing histidine kinase"/>
    <property type="match status" value="1"/>
</dbReference>
<organism evidence="9 10">
    <name type="scientific">Neorhizobium turbinariae</name>
    <dbReference type="NCBI Taxonomy" id="2937795"/>
    <lineage>
        <taxon>Bacteria</taxon>
        <taxon>Pseudomonadati</taxon>
        <taxon>Pseudomonadota</taxon>
        <taxon>Alphaproteobacteria</taxon>
        <taxon>Hyphomicrobiales</taxon>
        <taxon>Rhizobiaceae</taxon>
        <taxon>Rhizobium/Agrobacterium group</taxon>
        <taxon>Neorhizobium</taxon>
    </lineage>
</organism>
<dbReference type="Pfam" id="PF00072">
    <property type="entry name" value="Response_reg"/>
    <property type="match status" value="1"/>
</dbReference>
<feature type="domain" description="Response regulatory" evidence="6">
    <location>
        <begin position="398"/>
        <end position="508"/>
    </location>
</feature>
<dbReference type="RefSeq" id="WP_248682368.1">
    <property type="nucleotide sequence ID" value="NZ_JALPRY010000007.1"/>
</dbReference>
<evidence type="ECO:0000313" key="10">
    <source>
        <dbReference type="Proteomes" id="UP001202827"/>
    </source>
</evidence>
<dbReference type="PANTHER" id="PTHR43065:SF42">
    <property type="entry name" value="TWO-COMPONENT SENSOR PPRA"/>
    <property type="match status" value="1"/>
</dbReference>
<gene>
    <name evidence="9" type="ORF">M0654_05590</name>
</gene>
<evidence type="ECO:0000259" key="7">
    <source>
        <dbReference type="PROSITE" id="PS50112"/>
    </source>
</evidence>
<evidence type="ECO:0000313" key="9">
    <source>
        <dbReference type="EMBL" id="MCK8779456.1"/>
    </source>
</evidence>
<dbReference type="Gene3D" id="3.30.450.20">
    <property type="entry name" value="PAS domain"/>
    <property type="match status" value="1"/>
</dbReference>
<dbReference type="InterPro" id="IPR005467">
    <property type="entry name" value="His_kinase_dom"/>
</dbReference>
<dbReference type="InterPro" id="IPR000014">
    <property type="entry name" value="PAS"/>
</dbReference>
<dbReference type="PROSITE" id="PS50110">
    <property type="entry name" value="RESPONSE_REGULATORY"/>
    <property type="match status" value="1"/>
</dbReference>
<dbReference type="PROSITE" id="PS50112">
    <property type="entry name" value="PAS"/>
    <property type="match status" value="1"/>
</dbReference>
<dbReference type="PANTHER" id="PTHR43065">
    <property type="entry name" value="SENSOR HISTIDINE KINASE"/>
    <property type="match status" value="1"/>
</dbReference>
<dbReference type="PROSITE" id="PS50113">
    <property type="entry name" value="PAC"/>
    <property type="match status" value="1"/>
</dbReference>
<feature type="modified residue" description="4-aspartylphosphate" evidence="4">
    <location>
        <position position="448"/>
    </location>
</feature>
<dbReference type="SMART" id="SM00091">
    <property type="entry name" value="PAS"/>
    <property type="match status" value="1"/>
</dbReference>
<evidence type="ECO:0000256" key="1">
    <source>
        <dbReference type="ARBA" id="ARBA00000085"/>
    </source>
</evidence>
<evidence type="ECO:0000259" key="6">
    <source>
        <dbReference type="PROSITE" id="PS50110"/>
    </source>
</evidence>
<dbReference type="InterPro" id="IPR003661">
    <property type="entry name" value="HisK_dim/P_dom"/>
</dbReference>
<dbReference type="SMART" id="SM00388">
    <property type="entry name" value="HisKA"/>
    <property type="match status" value="1"/>
</dbReference>
<feature type="domain" description="Histidine kinase" evidence="5">
    <location>
        <begin position="158"/>
        <end position="374"/>
    </location>
</feature>
<sequence>MFDRRFAALATNEALALKRSEEQFRSLYRRTPLPLHSLDDEGRIEDVSDAWLAMLGYQRRDVIGRPLINFMTEESARQRLLDWKQLLEAGELHEREYRLVTRDGDFIDVLATSRVEREADGRFLRSVGGLVDVTARRRAEAALRQAQKMEAVGQLTGGIAHDFNNILAVILGSLEMIRKRVPADDRTARMVENAIEGAKRGAALTQRMLSFARRQSLNPQPVDLRSLVEGMRDMMERSLGPRVSLLVDLPPDLPMVQADPHQLEMALLNLAVNARDAMDEGVIQITSDPEKIPPSTLSKGRFCCLSVIDNGKGMDEATLARAQEPFFTTKGVGRGTGLGLSMVSGFAEQSGGLLDITSRKGKGTRVDIWLPLTDASAPAADADADTPAIPVFALAGKSVLIVDDEPLILINTEAMLQEAGARVRSAATGIEALEIIQRDPEIACVVTDYAMPGMTGAQLAAAIRVTKPGIPIIIATGYADAPEEISKYPRLQKPFTAAGLISSVTDVLSTSTAEVIEFPKGRPGTS</sequence>
<feature type="domain" description="PAC" evidence="8">
    <location>
        <begin position="93"/>
        <end position="145"/>
    </location>
</feature>
<evidence type="ECO:0000256" key="2">
    <source>
        <dbReference type="ARBA" id="ARBA00012438"/>
    </source>
</evidence>
<dbReference type="Gene3D" id="3.40.50.2300">
    <property type="match status" value="1"/>
</dbReference>
<dbReference type="EC" id="2.7.13.3" evidence="2"/>
<dbReference type="InterPro" id="IPR000700">
    <property type="entry name" value="PAS-assoc_C"/>
</dbReference>
<dbReference type="Proteomes" id="UP001202827">
    <property type="component" value="Unassembled WGS sequence"/>
</dbReference>
<dbReference type="InterPro" id="IPR004358">
    <property type="entry name" value="Sig_transdc_His_kin-like_C"/>
</dbReference>
<keyword evidence="10" id="KW-1185">Reference proteome</keyword>
<dbReference type="SMART" id="SM00448">
    <property type="entry name" value="REC"/>
    <property type="match status" value="1"/>
</dbReference>
<dbReference type="InterPro" id="IPR001789">
    <property type="entry name" value="Sig_transdc_resp-reg_receiver"/>
</dbReference>
<dbReference type="CDD" id="cd00082">
    <property type="entry name" value="HisKA"/>
    <property type="match status" value="1"/>
</dbReference>
<accession>A0ABT0INK7</accession>
<evidence type="ECO:0000256" key="4">
    <source>
        <dbReference type="PROSITE-ProRule" id="PRU00169"/>
    </source>
</evidence>
<dbReference type="Pfam" id="PF02518">
    <property type="entry name" value="HATPase_c"/>
    <property type="match status" value="1"/>
</dbReference>
<dbReference type="SUPFAM" id="SSF55785">
    <property type="entry name" value="PYP-like sensor domain (PAS domain)"/>
    <property type="match status" value="1"/>
</dbReference>
<evidence type="ECO:0000259" key="8">
    <source>
        <dbReference type="PROSITE" id="PS50113"/>
    </source>
</evidence>
<dbReference type="InterPro" id="IPR036097">
    <property type="entry name" value="HisK_dim/P_sf"/>
</dbReference>
<evidence type="ECO:0000259" key="5">
    <source>
        <dbReference type="PROSITE" id="PS50109"/>
    </source>
</evidence>
<dbReference type="Pfam" id="PF13426">
    <property type="entry name" value="PAS_9"/>
    <property type="match status" value="1"/>
</dbReference>
<dbReference type="SUPFAM" id="SSF52172">
    <property type="entry name" value="CheY-like"/>
    <property type="match status" value="1"/>
</dbReference>
<dbReference type="Gene3D" id="3.30.565.10">
    <property type="entry name" value="Histidine kinase-like ATPase, C-terminal domain"/>
    <property type="match status" value="1"/>
</dbReference>